<dbReference type="InterPro" id="IPR002048">
    <property type="entry name" value="EF_hand_dom"/>
</dbReference>
<proteinExistence type="inferred from homology"/>
<keyword evidence="6 8" id="KW-0378">Hydrolase</keyword>
<sequence>MEEEAGSSLDPRITEVCNILWGNNVTNEIFQRWSQGFVFSRDEPTALVQKAGGPCAVIAPMQAFVLKYVNSVNHMKTIKEDEILKILIRAATDILRQTCKNNTNYFLFRCKKMRHMINKITAEEGVRRENQVLDDVSQPILDLDNISFIKFHENIEIVRKTGIEQVFSEYSDDVTSYLTCSFGVLLFLYSVMLTRGLDELRDELADPTDSLIENTFGYGSQSLINLMLTGRAVSHVWDHEHDIGGLKLKGLDRQSSVGFLTLLEHLQLCEVGSFFKNPEHPIWILGSDTHLTVLFSFEKQLVGKETPWEEARRVFKTFDCEGNNFISAKNLGPLLQALGLVCEDDYVEIMEKKLDSENLGIILLKDFMDEFFPEEKKSTPDTFTVWHYNGLAKSSPENKVRYHKGNAIILECNVRYVLESNNMLTVLQTKWPSIDVQWENNYTPSLN</sequence>
<dbReference type="EMBL" id="DS235340">
    <property type="protein sequence ID" value="EEB14958.1"/>
    <property type="molecule type" value="Genomic_DNA"/>
</dbReference>
<dbReference type="GO" id="GO:0071108">
    <property type="term" value="P:protein K48-linked deubiquitination"/>
    <property type="evidence" value="ECO:0007669"/>
    <property type="project" value="InterPro"/>
</dbReference>
<dbReference type="KEGG" id="phu:Phum_PHUM336520"/>
<dbReference type="InterPro" id="IPR025257">
    <property type="entry name" value="MINDY-3/4_CD"/>
</dbReference>
<dbReference type="PROSITE" id="PS50222">
    <property type="entry name" value="EF_HAND_2"/>
    <property type="match status" value="1"/>
</dbReference>
<evidence type="ECO:0000313" key="10">
    <source>
        <dbReference type="EMBL" id="EEB14958.1"/>
    </source>
</evidence>
<dbReference type="Gene3D" id="1.10.238.10">
    <property type="entry name" value="EF-hand"/>
    <property type="match status" value="1"/>
</dbReference>
<evidence type="ECO:0000256" key="5">
    <source>
        <dbReference type="ARBA" id="ARBA00022786"/>
    </source>
</evidence>
<dbReference type="GO" id="GO:0004843">
    <property type="term" value="F:cysteine-type deubiquitinase activity"/>
    <property type="evidence" value="ECO:0007669"/>
    <property type="project" value="UniProtKB-UniRule"/>
</dbReference>
<dbReference type="GO" id="GO:0006508">
    <property type="term" value="P:proteolysis"/>
    <property type="evidence" value="ECO:0007669"/>
    <property type="project" value="UniProtKB-KW"/>
</dbReference>
<evidence type="ECO:0000256" key="6">
    <source>
        <dbReference type="ARBA" id="ARBA00022801"/>
    </source>
</evidence>
<dbReference type="Pfam" id="PF13898">
    <property type="entry name" value="MINDY-3_4_CD"/>
    <property type="match status" value="1"/>
</dbReference>
<organism>
    <name type="scientific">Pediculus humanus subsp. corporis</name>
    <name type="common">Body louse</name>
    <dbReference type="NCBI Taxonomy" id="121224"/>
    <lineage>
        <taxon>Eukaryota</taxon>
        <taxon>Metazoa</taxon>
        <taxon>Ecdysozoa</taxon>
        <taxon>Arthropoda</taxon>
        <taxon>Hexapoda</taxon>
        <taxon>Insecta</taxon>
        <taxon>Pterygota</taxon>
        <taxon>Neoptera</taxon>
        <taxon>Paraneoptera</taxon>
        <taxon>Psocodea</taxon>
        <taxon>Troctomorpha</taxon>
        <taxon>Phthiraptera</taxon>
        <taxon>Anoplura</taxon>
        <taxon>Pediculidae</taxon>
        <taxon>Pediculus</taxon>
    </lineage>
</organism>
<evidence type="ECO:0000313" key="12">
    <source>
        <dbReference type="Proteomes" id="UP000009046"/>
    </source>
</evidence>
<dbReference type="GO" id="GO:1990380">
    <property type="term" value="F:K48-linked deubiquitinase activity"/>
    <property type="evidence" value="ECO:0007669"/>
    <property type="project" value="UniProtKB-UniRule"/>
</dbReference>
<protein>
    <recommendedName>
        <fullName evidence="8">Ubiquitin carboxyl-terminal hydrolase MINDY</fullName>
        <ecNumber evidence="8">3.4.19.12</ecNumber>
    </recommendedName>
</protein>
<reference evidence="10" key="1">
    <citation type="submission" date="2007-04" db="EMBL/GenBank/DDBJ databases">
        <title>Annotation of Pediculus humanus corporis strain USDA.</title>
        <authorList>
            <person name="Kirkness E."/>
            <person name="Hannick L."/>
            <person name="Hass B."/>
            <person name="Bruggner R."/>
            <person name="Lawson D."/>
            <person name="Bidwell S."/>
            <person name="Joardar V."/>
            <person name="Caler E."/>
            <person name="Walenz B."/>
            <person name="Inman J."/>
            <person name="Schobel S."/>
            <person name="Galinsky K."/>
            <person name="Amedeo P."/>
            <person name="Strausberg R."/>
        </authorList>
    </citation>
    <scope>NUCLEOTIDE SEQUENCE</scope>
    <source>
        <strain evidence="10">USDA</strain>
    </source>
</reference>
<reference evidence="11" key="3">
    <citation type="submission" date="2021-02" db="UniProtKB">
        <authorList>
            <consortium name="EnsemblMetazoa"/>
        </authorList>
    </citation>
    <scope>IDENTIFICATION</scope>
    <source>
        <strain evidence="11">USDA</strain>
    </source>
</reference>
<evidence type="ECO:0000313" key="11">
    <source>
        <dbReference type="EnsemblMetazoa" id="PHUM336520-PA"/>
    </source>
</evidence>
<dbReference type="EnsemblMetazoa" id="PHUM336520-RA">
    <property type="protein sequence ID" value="PHUM336520-PA"/>
    <property type="gene ID" value="PHUM336520"/>
</dbReference>
<evidence type="ECO:0000259" key="9">
    <source>
        <dbReference type="PROSITE" id="PS50222"/>
    </source>
</evidence>
<dbReference type="FunCoup" id="E0VNK2">
    <property type="interactions" value="1896"/>
</dbReference>
<accession>E0VNK2</accession>
<feature type="domain" description="EF-hand" evidence="9">
    <location>
        <begin position="306"/>
        <end position="341"/>
    </location>
</feature>
<dbReference type="SMART" id="SM01174">
    <property type="entry name" value="DUF4205"/>
    <property type="match status" value="1"/>
</dbReference>
<dbReference type="HOGENOM" id="CLU_033478_0_0_1"/>
<dbReference type="OMA" id="VLQTKWP"/>
<name>E0VNK2_PEDHC</name>
<dbReference type="EC" id="3.4.19.12" evidence="8"/>
<dbReference type="SUPFAM" id="SSF47473">
    <property type="entry name" value="EF-hand"/>
    <property type="match status" value="1"/>
</dbReference>
<dbReference type="OrthoDB" id="9981542at2759"/>
<dbReference type="EMBL" id="AAZO01003914">
    <property type="status" value="NOT_ANNOTATED_CDS"/>
    <property type="molecule type" value="Genomic_DNA"/>
</dbReference>
<evidence type="ECO:0000256" key="4">
    <source>
        <dbReference type="ARBA" id="ARBA00022670"/>
    </source>
</evidence>
<keyword evidence="5 8" id="KW-0833">Ubl conjugation pathway</keyword>
<reference evidence="10" key="2">
    <citation type="submission" date="2007-04" db="EMBL/GenBank/DDBJ databases">
        <title>The genome of the human body louse.</title>
        <authorList>
            <consortium name="The Human Body Louse Genome Consortium"/>
            <person name="Kirkness E."/>
            <person name="Walenz B."/>
            <person name="Hass B."/>
            <person name="Bruggner R."/>
            <person name="Strausberg R."/>
        </authorList>
    </citation>
    <scope>NUCLEOTIDE SEQUENCE</scope>
    <source>
        <strain evidence="10">USDA</strain>
    </source>
</reference>
<dbReference type="CTD" id="8231806"/>
<dbReference type="eggNOG" id="KOG2871">
    <property type="taxonomic scope" value="Eukaryota"/>
</dbReference>
<dbReference type="PANTHER" id="PTHR12473:SF17">
    <property type="entry name" value="UBIQUITIN CARBOXYL-TERMINAL HYDROLASE MINDY-3"/>
    <property type="match status" value="1"/>
</dbReference>
<comment type="catalytic activity">
    <reaction evidence="1 8">
        <text>Thiol-dependent hydrolysis of ester, thioester, amide, peptide and isopeptide bonds formed by the C-terminal Gly of ubiquitin (a 76-residue protein attached to proteins as an intracellular targeting signal).</text>
        <dbReference type="EC" id="3.4.19.12"/>
    </reaction>
</comment>
<comment type="similarity">
    <text evidence="3 8">Belongs to the MINDY deubiquitinase family. FAM188 subfamily.</text>
</comment>
<dbReference type="PANTHER" id="PTHR12473">
    <property type="entry name" value="UBIQUITIN CARBOXYL-TERMINAL HYDROLASE MINDY-4-RELATED"/>
    <property type="match status" value="1"/>
</dbReference>
<comment type="function">
    <text evidence="2 8">Hydrolase that can remove 'Lys-48'-linked conjugated ubiquitin from proteins.</text>
</comment>
<dbReference type="AlphaFoldDB" id="E0VNK2"/>
<evidence type="ECO:0000256" key="1">
    <source>
        <dbReference type="ARBA" id="ARBA00000707"/>
    </source>
</evidence>
<dbReference type="GO" id="GO:0005509">
    <property type="term" value="F:calcium ion binding"/>
    <property type="evidence" value="ECO:0007669"/>
    <property type="project" value="InterPro"/>
</dbReference>
<keyword evidence="7 8" id="KW-0788">Thiol protease</keyword>
<evidence type="ECO:0000256" key="3">
    <source>
        <dbReference type="ARBA" id="ARBA00011074"/>
    </source>
</evidence>
<evidence type="ECO:0000256" key="7">
    <source>
        <dbReference type="ARBA" id="ARBA00022807"/>
    </source>
</evidence>
<dbReference type="InParanoid" id="E0VNK2"/>
<dbReference type="Proteomes" id="UP000009046">
    <property type="component" value="Unassembled WGS sequence"/>
</dbReference>
<keyword evidence="12" id="KW-1185">Reference proteome</keyword>
<dbReference type="InterPro" id="IPR011992">
    <property type="entry name" value="EF-hand-dom_pair"/>
</dbReference>
<dbReference type="GeneID" id="8231806"/>
<gene>
    <name evidence="11" type="primary">8231806</name>
    <name evidence="10" type="ORF">Phum_PHUM336520</name>
</gene>
<keyword evidence="4 8" id="KW-0645">Protease</keyword>
<dbReference type="VEuPathDB" id="VectorBase:PHUM336520"/>
<evidence type="ECO:0000256" key="8">
    <source>
        <dbReference type="RuleBase" id="RU367088"/>
    </source>
</evidence>
<dbReference type="RefSeq" id="XP_002427696.1">
    <property type="nucleotide sequence ID" value="XM_002427651.1"/>
</dbReference>
<dbReference type="InterPro" id="IPR039785">
    <property type="entry name" value="MINY3/4"/>
</dbReference>
<evidence type="ECO:0000256" key="2">
    <source>
        <dbReference type="ARBA" id="ARBA00002107"/>
    </source>
</evidence>